<dbReference type="AlphaFoldDB" id="A0A285I3R5"/>
<gene>
    <name evidence="2" type="ORF">SAMN06265827_13022</name>
</gene>
<evidence type="ECO:0000313" key="3">
    <source>
        <dbReference type="Proteomes" id="UP000219573"/>
    </source>
</evidence>
<accession>A0A285I3R5</accession>
<evidence type="ECO:0000313" key="2">
    <source>
        <dbReference type="EMBL" id="SNY42497.1"/>
    </source>
</evidence>
<sequence length="161" mass="19284">MKGYTENSIIVEGNVKKIFNLSNNISKWPQLFTEYEKVDILEEKDGYIKFRLTKFPNQKGEVKSWVSERYIDKDNLTAKAKRLDPLYPFTYMHINWKYEVLPQNTGVLMKWIQEFELDEKCSWSSYRMESYLNHSTRIQMKAVKEAIEKELAATSKEWNYD</sequence>
<dbReference type="Gene3D" id="3.30.530.20">
    <property type="match status" value="1"/>
</dbReference>
<dbReference type="OrthoDB" id="156693at2"/>
<protein>
    <submittedName>
        <fullName evidence="2">Aromatase</fullName>
    </submittedName>
</protein>
<dbReference type="SUPFAM" id="SSF55961">
    <property type="entry name" value="Bet v1-like"/>
    <property type="match status" value="1"/>
</dbReference>
<dbReference type="InterPro" id="IPR005031">
    <property type="entry name" value="COQ10_START"/>
</dbReference>
<organism evidence="2 3">
    <name type="scientific">Orenia metallireducens</name>
    <dbReference type="NCBI Taxonomy" id="1413210"/>
    <lineage>
        <taxon>Bacteria</taxon>
        <taxon>Bacillati</taxon>
        <taxon>Bacillota</taxon>
        <taxon>Clostridia</taxon>
        <taxon>Halanaerobiales</taxon>
        <taxon>Halobacteroidaceae</taxon>
        <taxon>Orenia</taxon>
    </lineage>
</organism>
<dbReference type="InterPro" id="IPR023393">
    <property type="entry name" value="START-like_dom_sf"/>
</dbReference>
<dbReference type="RefSeq" id="WP_097019118.1">
    <property type="nucleotide sequence ID" value="NZ_OBDZ01000030.1"/>
</dbReference>
<name>A0A285I3R5_9FIRM</name>
<proteinExistence type="predicted"/>
<evidence type="ECO:0000259" key="1">
    <source>
        <dbReference type="Pfam" id="PF03364"/>
    </source>
</evidence>
<feature type="domain" description="Coenzyme Q-binding protein COQ10 START" evidence="1">
    <location>
        <begin position="15"/>
        <end position="110"/>
    </location>
</feature>
<keyword evidence="3" id="KW-1185">Reference proteome</keyword>
<dbReference type="Pfam" id="PF03364">
    <property type="entry name" value="Polyketide_cyc"/>
    <property type="match status" value="1"/>
</dbReference>
<dbReference type="EMBL" id="OBDZ01000030">
    <property type="protein sequence ID" value="SNY42497.1"/>
    <property type="molecule type" value="Genomic_DNA"/>
</dbReference>
<dbReference type="Proteomes" id="UP000219573">
    <property type="component" value="Unassembled WGS sequence"/>
</dbReference>
<reference evidence="3" key="1">
    <citation type="submission" date="2017-09" db="EMBL/GenBank/DDBJ databases">
        <authorList>
            <person name="Varghese N."/>
            <person name="Submissions S."/>
        </authorList>
    </citation>
    <scope>NUCLEOTIDE SEQUENCE [LARGE SCALE GENOMIC DNA]</scope>
    <source>
        <strain evidence="3">MSL47</strain>
    </source>
</reference>